<dbReference type="Pfam" id="PF01381">
    <property type="entry name" value="HTH_3"/>
    <property type="match status" value="1"/>
</dbReference>
<evidence type="ECO:0000256" key="1">
    <source>
        <dbReference type="SAM" id="Coils"/>
    </source>
</evidence>
<keyword evidence="1" id="KW-0175">Coiled coil</keyword>
<dbReference type="InterPro" id="IPR001387">
    <property type="entry name" value="Cro/C1-type_HTH"/>
</dbReference>
<dbReference type="EMBL" id="CP001650">
    <property type="protein sequence ID" value="ADF54251.1"/>
    <property type="molecule type" value="Genomic_DNA"/>
</dbReference>
<dbReference type="PROSITE" id="PS50943">
    <property type="entry name" value="HTH_CROC1"/>
    <property type="match status" value="1"/>
</dbReference>
<proteinExistence type="predicted"/>
<dbReference type="KEGG" id="zpr:ZPR_3947"/>
<feature type="domain" description="HTH cro/C1-type" evidence="2">
    <location>
        <begin position="26"/>
        <end position="79"/>
    </location>
</feature>
<dbReference type="Gene3D" id="1.10.260.40">
    <property type="entry name" value="lambda repressor-like DNA-binding domains"/>
    <property type="match status" value="1"/>
</dbReference>
<accession>D5BMB1</accession>
<evidence type="ECO:0000313" key="3">
    <source>
        <dbReference type="EMBL" id="ADF54251.1"/>
    </source>
</evidence>
<dbReference type="eggNOG" id="COG1396">
    <property type="taxonomic scope" value="Bacteria"/>
</dbReference>
<dbReference type="AlphaFoldDB" id="D5BMB1"/>
<dbReference type="GO" id="GO:0003677">
    <property type="term" value="F:DNA binding"/>
    <property type="evidence" value="ECO:0007669"/>
    <property type="project" value="InterPro"/>
</dbReference>
<feature type="coiled-coil region" evidence="1">
    <location>
        <begin position="120"/>
        <end position="147"/>
    </location>
</feature>
<reference evidence="3 4" key="1">
    <citation type="journal article" date="2010" name="BMC Genomics">
        <title>The complete genome of Zunongwangia profunda SM-A87 reveals its adaptation to the deep-sea environment and ecological role in sedimentary organic nitrogen degradation.</title>
        <authorList>
            <person name="Qin Q.L."/>
            <person name="Zhang X.Y."/>
            <person name="Wang X.M."/>
            <person name="Liu G.M."/>
            <person name="Chen X.L."/>
            <person name="Xie B.B."/>
            <person name="Dang H.Y."/>
            <person name="Zhou B.C."/>
            <person name="Yu J."/>
            <person name="Zhang Y.Z."/>
        </authorList>
    </citation>
    <scope>NUCLEOTIDE SEQUENCE [LARGE SCALE GENOMIC DNA]</scope>
    <source>
        <strain evidence="4">DSM 18752 / CCTCC AB 206139 / SM-A87</strain>
    </source>
</reference>
<organism evidence="3 4">
    <name type="scientific">Zunongwangia profunda (strain DSM 18752 / CCTCC AB 206139 / SM-A87)</name>
    <name type="common">Wangia profunda</name>
    <dbReference type="NCBI Taxonomy" id="655815"/>
    <lineage>
        <taxon>Bacteria</taxon>
        <taxon>Pseudomonadati</taxon>
        <taxon>Bacteroidota</taxon>
        <taxon>Flavobacteriia</taxon>
        <taxon>Flavobacteriales</taxon>
        <taxon>Flavobacteriaceae</taxon>
        <taxon>Zunongwangia</taxon>
    </lineage>
</organism>
<evidence type="ECO:0000259" key="2">
    <source>
        <dbReference type="PROSITE" id="PS50943"/>
    </source>
</evidence>
<dbReference type="STRING" id="655815.ZPR_3947"/>
<dbReference type="SMART" id="SM00530">
    <property type="entry name" value="HTH_XRE"/>
    <property type="match status" value="1"/>
</dbReference>
<dbReference type="HOGENOM" id="CLU_147365_0_0_10"/>
<dbReference type="CDD" id="cd00093">
    <property type="entry name" value="HTH_XRE"/>
    <property type="match status" value="1"/>
</dbReference>
<protein>
    <submittedName>
        <fullName evidence="3">XRE family transcriptional regulator</fullName>
    </submittedName>
</protein>
<gene>
    <name evidence="3" type="ordered locus">ZPR_3947</name>
</gene>
<sequence length="152" mass="17543">MQFLKRMFIFEIMSTATKTSHIGRKISRIRELRGMKQEALAAELGISQQSVSSLEQSEHIEDEKLEKVAKVLGVSKEAIKNFSEEKAINFFNSIYENNFTNSQGTTFGNNLGTFNPIDKIVELYQEKEKLYERILQAEKDKVAYLEKLLDKK</sequence>
<dbReference type="Proteomes" id="UP000001654">
    <property type="component" value="Chromosome"/>
</dbReference>
<keyword evidence="4" id="KW-1185">Reference proteome</keyword>
<name>D5BMB1_ZUNPS</name>
<dbReference type="InterPro" id="IPR010982">
    <property type="entry name" value="Lambda_DNA-bd_dom_sf"/>
</dbReference>
<evidence type="ECO:0000313" key="4">
    <source>
        <dbReference type="Proteomes" id="UP000001654"/>
    </source>
</evidence>
<dbReference type="SUPFAM" id="SSF47413">
    <property type="entry name" value="lambda repressor-like DNA-binding domains"/>
    <property type="match status" value="1"/>
</dbReference>